<dbReference type="GO" id="GO:0005737">
    <property type="term" value="C:cytoplasm"/>
    <property type="evidence" value="ECO:0007669"/>
    <property type="project" value="TreeGrafter"/>
</dbReference>
<dbReference type="Pfam" id="PF01612">
    <property type="entry name" value="DNA_pol_A_exo1"/>
    <property type="match status" value="1"/>
</dbReference>
<dbReference type="Proteomes" id="UP000053831">
    <property type="component" value="Unassembled WGS sequence"/>
</dbReference>
<dbReference type="CDD" id="cd06141">
    <property type="entry name" value="WRN_exo"/>
    <property type="match status" value="1"/>
</dbReference>
<dbReference type="GO" id="GO:0003676">
    <property type="term" value="F:nucleic acid binding"/>
    <property type="evidence" value="ECO:0007669"/>
    <property type="project" value="InterPro"/>
</dbReference>
<keyword evidence="6" id="KW-1185">Reference proteome</keyword>
<protein>
    <submittedName>
        <fullName evidence="5">Exonuclease 3'-5' domain-containing protein 2</fullName>
    </submittedName>
</protein>
<dbReference type="InterPro" id="IPR002562">
    <property type="entry name" value="3'-5'_exonuclease_dom"/>
</dbReference>
<dbReference type="OrthoDB" id="1920326at2759"/>
<dbReference type="GO" id="GO:0005634">
    <property type="term" value="C:nucleus"/>
    <property type="evidence" value="ECO:0007669"/>
    <property type="project" value="TreeGrafter"/>
</dbReference>
<dbReference type="InterPro" id="IPR051132">
    <property type="entry name" value="3-5_Exonuclease_domain"/>
</dbReference>
<name>A0A0M8N248_ESCWE</name>
<evidence type="ECO:0000259" key="4">
    <source>
        <dbReference type="Pfam" id="PF01612"/>
    </source>
</evidence>
<keyword evidence="2" id="KW-0378">Hydrolase</keyword>
<keyword evidence="1" id="KW-0540">Nuclease</keyword>
<feature type="domain" description="3'-5' exonuclease" evidence="4">
    <location>
        <begin position="26"/>
        <end position="214"/>
    </location>
</feature>
<evidence type="ECO:0000313" key="6">
    <source>
        <dbReference type="Proteomes" id="UP000053831"/>
    </source>
</evidence>
<dbReference type="PANTHER" id="PTHR13620">
    <property type="entry name" value="3-5 EXONUCLEASE"/>
    <property type="match status" value="1"/>
</dbReference>
<dbReference type="InterPro" id="IPR012337">
    <property type="entry name" value="RNaseH-like_sf"/>
</dbReference>
<reference evidence="5 6" key="1">
    <citation type="submission" date="2015-07" db="EMBL/GenBank/DDBJ databases">
        <title>The genome of the fungus Escovopsis weberi, a specialized disease agent of ant agriculture.</title>
        <authorList>
            <person name="de Man T.J."/>
            <person name="Stajich J.E."/>
            <person name="Kubicek C.P."/>
            <person name="Chenthamara K."/>
            <person name="Atanasova L."/>
            <person name="Druzhinina I.S."/>
            <person name="Birnbaum S."/>
            <person name="Barribeau S.M."/>
            <person name="Teiling C."/>
            <person name="Suen G."/>
            <person name="Currie C."/>
            <person name="Gerardo N.M."/>
        </authorList>
    </citation>
    <scope>NUCLEOTIDE SEQUENCE [LARGE SCALE GENOMIC DNA]</scope>
</reference>
<accession>A0A0M8N248</accession>
<dbReference type="SUPFAM" id="SSF53098">
    <property type="entry name" value="Ribonuclease H-like"/>
    <property type="match status" value="1"/>
</dbReference>
<evidence type="ECO:0000313" key="5">
    <source>
        <dbReference type="EMBL" id="KOS19024.1"/>
    </source>
</evidence>
<feature type="region of interest" description="Disordered" evidence="3">
    <location>
        <begin position="272"/>
        <end position="305"/>
    </location>
</feature>
<dbReference type="EMBL" id="LGSR01000020">
    <property type="protein sequence ID" value="KOS19024.1"/>
    <property type="molecule type" value="Genomic_DNA"/>
</dbReference>
<dbReference type="AlphaFoldDB" id="A0A0M8N248"/>
<keyword evidence="5" id="KW-0269">Exonuclease</keyword>
<dbReference type="InterPro" id="IPR036397">
    <property type="entry name" value="RNaseH_sf"/>
</dbReference>
<dbReference type="PANTHER" id="PTHR13620:SF104">
    <property type="entry name" value="EXONUCLEASE 3'-5' DOMAIN-CONTAINING PROTEIN 2"/>
    <property type="match status" value="1"/>
</dbReference>
<evidence type="ECO:0000256" key="1">
    <source>
        <dbReference type="ARBA" id="ARBA00022722"/>
    </source>
</evidence>
<evidence type="ECO:0000256" key="3">
    <source>
        <dbReference type="SAM" id="MobiDB-lite"/>
    </source>
</evidence>
<organism evidence="5 6">
    <name type="scientific">Escovopsis weberi</name>
    <dbReference type="NCBI Taxonomy" id="150374"/>
    <lineage>
        <taxon>Eukaryota</taxon>
        <taxon>Fungi</taxon>
        <taxon>Dikarya</taxon>
        <taxon>Ascomycota</taxon>
        <taxon>Pezizomycotina</taxon>
        <taxon>Sordariomycetes</taxon>
        <taxon>Hypocreomycetidae</taxon>
        <taxon>Hypocreales</taxon>
        <taxon>Hypocreaceae</taxon>
        <taxon>Escovopsis</taxon>
    </lineage>
</organism>
<evidence type="ECO:0000256" key="2">
    <source>
        <dbReference type="ARBA" id="ARBA00022801"/>
    </source>
</evidence>
<proteinExistence type="predicted"/>
<dbReference type="Gene3D" id="3.30.420.10">
    <property type="entry name" value="Ribonuclease H-like superfamily/Ribonuclease H"/>
    <property type="match status" value="1"/>
</dbReference>
<dbReference type="GO" id="GO:0008408">
    <property type="term" value="F:3'-5' exonuclease activity"/>
    <property type="evidence" value="ECO:0007669"/>
    <property type="project" value="InterPro"/>
</dbReference>
<sequence>MYRGPKADGDKSDTAGRVKVHYCGTRAEMELVCRRHFLGEPVIGLDMEWMIFSKGTSSARENVSLIQIASPSRVALFHIARFPGADGDGDGDGDLAAPTFRRIMADAGVSKTGVNILADCTRLKKHLGVDAAGIVELSHLYRIVKFVPLRRPDMINRKLVALAAQVEDQLGLPLFKGDAVRTGDWMKPLSKSQVRYAASDVYASIQLYHVMESKRQALDPRPAPPFPAELGLPVPVPQFAPTGAPSPSAISGDDVETVEDIVTKDLETLSLSHVAAPAPPKPKFSSKAAKPKSKATRRSSSAAADPRVLAADLKLEQYRSSRASVTTRPSSLRAYYLWADEDALTPESIASLLRDPPLQTSTVAKYILDAMSSEKLPFDAARARRELLPHIHPHLLKTISSLKTFPWDDPPSS</sequence>
<gene>
    <name evidence="5" type="ORF">ESCO_000376</name>
</gene>
<comment type="caution">
    <text evidence="5">The sequence shown here is derived from an EMBL/GenBank/DDBJ whole genome shotgun (WGS) entry which is preliminary data.</text>
</comment>
<dbReference type="STRING" id="150374.A0A0M8N248"/>
<dbReference type="GO" id="GO:0006139">
    <property type="term" value="P:nucleobase-containing compound metabolic process"/>
    <property type="evidence" value="ECO:0007669"/>
    <property type="project" value="InterPro"/>
</dbReference>